<dbReference type="InterPro" id="IPR003439">
    <property type="entry name" value="ABC_transporter-like_ATP-bd"/>
</dbReference>
<evidence type="ECO:0000256" key="2">
    <source>
        <dbReference type="ARBA" id="ARBA00022448"/>
    </source>
</evidence>
<evidence type="ECO:0000313" key="7">
    <source>
        <dbReference type="EMBL" id="GAA4699703.1"/>
    </source>
</evidence>
<dbReference type="InterPro" id="IPR027417">
    <property type="entry name" value="P-loop_NTPase"/>
</dbReference>
<evidence type="ECO:0000313" key="8">
    <source>
        <dbReference type="Proteomes" id="UP001499974"/>
    </source>
</evidence>
<dbReference type="PANTHER" id="PTHR43820:SF2">
    <property type="entry name" value="ABC TRANSPORTER ATP-BINDING PROTEIN"/>
    <property type="match status" value="1"/>
</dbReference>
<evidence type="ECO:0000256" key="5">
    <source>
        <dbReference type="ARBA" id="ARBA00022970"/>
    </source>
</evidence>
<keyword evidence="2" id="KW-0813">Transport</keyword>
<comment type="caution">
    <text evidence="7">The sequence shown here is derived from an EMBL/GenBank/DDBJ whole genome shotgun (WGS) entry which is preliminary data.</text>
</comment>
<sequence>MSENALEIRGLQGWRGSAHVLQDLDLDLASGRLGIVGRNGMGKTTLCESITGVLSGRGRVDGSISVFGRQIAQLPAYRRSRLGVAYVPQGRRLFSSLNVEETLRVAERRGPWTQARVFSLFPRLAERKKTKGTSLSGGEQQMLAIGRALLTQPKLLVMDEPSEGLAPIVVEQVVGACQTLADEGMNLLVVEQNLAAATAIADNLVVIANGRVVAKLTSAQLRDDPVLQRRYLGIGVDDAEHLELGSAQSHPR</sequence>
<dbReference type="Gene3D" id="3.40.50.300">
    <property type="entry name" value="P-loop containing nucleotide triphosphate hydrolases"/>
    <property type="match status" value="1"/>
</dbReference>
<reference evidence="8" key="1">
    <citation type="journal article" date="2019" name="Int. J. Syst. Evol. Microbiol.">
        <title>The Global Catalogue of Microorganisms (GCM) 10K type strain sequencing project: providing services to taxonomists for standard genome sequencing and annotation.</title>
        <authorList>
            <consortium name="The Broad Institute Genomics Platform"/>
            <consortium name="The Broad Institute Genome Sequencing Center for Infectious Disease"/>
            <person name="Wu L."/>
            <person name="Ma J."/>
        </authorList>
    </citation>
    <scope>NUCLEOTIDE SEQUENCE [LARGE SCALE GENOMIC DNA]</scope>
    <source>
        <strain evidence="8">JCM 18531</strain>
    </source>
</reference>
<gene>
    <name evidence="7" type="ORF">GCM10023349_15090</name>
</gene>
<dbReference type="EMBL" id="BAABKM010000002">
    <property type="protein sequence ID" value="GAA4699703.1"/>
    <property type="molecule type" value="Genomic_DNA"/>
</dbReference>
<keyword evidence="4" id="KW-0067">ATP-binding</keyword>
<dbReference type="InterPro" id="IPR052156">
    <property type="entry name" value="BCAA_Transport_ATP-bd_LivF"/>
</dbReference>
<protein>
    <recommendedName>
        <fullName evidence="6">ABC transporter domain-containing protein</fullName>
    </recommendedName>
</protein>
<comment type="similarity">
    <text evidence="1">Belongs to the ABC transporter superfamily.</text>
</comment>
<dbReference type="SMART" id="SM00382">
    <property type="entry name" value="AAA"/>
    <property type="match status" value="1"/>
</dbReference>
<accession>A0ABP8X4R6</accession>
<dbReference type="InterPro" id="IPR017871">
    <property type="entry name" value="ABC_transporter-like_CS"/>
</dbReference>
<dbReference type="PROSITE" id="PS50893">
    <property type="entry name" value="ABC_TRANSPORTER_2"/>
    <property type="match status" value="1"/>
</dbReference>
<evidence type="ECO:0000259" key="6">
    <source>
        <dbReference type="PROSITE" id="PS50893"/>
    </source>
</evidence>
<dbReference type="Pfam" id="PF00005">
    <property type="entry name" value="ABC_tran"/>
    <property type="match status" value="1"/>
</dbReference>
<keyword evidence="8" id="KW-1185">Reference proteome</keyword>
<dbReference type="PANTHER" id="PTHR43820">
    <property type="entry name" value="HIGH-AFFINITY BRANCHED-CHAIN AMINO ACID TRANSPORT ATP-BINDING PROTEIN LIVF"/>
    <property type="match status" value="1"/>
</dbReference>
<dbReference type="PROSITE" id="PS00211">
    <property type="entry name" value="ABC_TRANSPORTER_1"/>
    <property type="match status" value="1"/>
</dbReference>
<dbReference type="SUPFAM" id="SSF52540">
    <property type="entry name" value="P-loop containing nucleoside triphosphate hydrolases"/>
    <property type="match status" value="1"/>
</dbReference>
<evidence type="ECO:0000256" key="3">
    <source>
        <dbReference type="ARBA" id="ARBA00022741"/>
    </source>
</evidence>
<feature type="domain" description="ABC transporter" evidence="6">
    <location>
        <begin position="6"/>
        <end position="234"/>
    </location>
</feature>
<evidence type="ECO:0000256" key="4">
    <source>
        <dbReference type="ARBA" id="ARBA00022840"/>
    </source>
</evidence>
<name>A0ABP8X4R6_9ACTN</name>
<proteinExistence type="inferred from homology"/>
<dbReference type="InterPro" id="IPR003593">
    <property type="entry name" value="AAA+_ATPase"/>
</dbReference>
<evidence type="ECO:0000256" key="1">
    <source>
        <dbReference type="ARBA" id="ARBA00005417"/>
    </source>
</evidence>
<dbReference type="Proteomes" id="UP001499974">
    <property type="component" value="Unassembled WGS sequence"/>
</dbReference>
<dbReference type="CDD" id="cd03224">
    <property type="entry name" value="ABC_TM1139_LivF_branched"/>
    <property type="match status" value="1"/>
</dbReference>
<keyword evidence="3" id="KW-0547">Nucleotide-binding</keyword>
<organism evidence="7 8">
    <name type="scientific">Nocardioides conyzicola</name>
    <dbReference type="NCBI Taxonomy" id="1651781"/>
    <lineage>
        <taxon>Bacteria</taxon>
        <taxon>Bacillati</taxon>
        <taxon>Actinomycetota</taxon>
        <taxon>Actinomycetes</taxon>
        <taxon>Propionibacteriales</taxon>
        <taxon>Nocardioidaceae</taxon>
        <taxon>Nocardioides</taxon>
    </lineage>
</organism>
<keyword evidence="5" id="KW-0029">Amino-acid transport</keyword>